<comment type="caution">
    <text evidence="1">The sequence shown here is derived from an EMBL/GenBank/DDBJ whole genome shotgun (WGS) entry which is preliminary data.</text>
</comment>
<name>A0ABD2P025_9CUCU</name>
<organism evidence="1 2">
    <name type="scientific">Cryptolaemus montrouzieri</name>
    <dbReference type="NCBI Taxonomy" id="559131"/>
    <lineage>
        <taxon>Eukaryota</taxon>
        <taxon>Metazoa</taxon>
        <taxon>Ecdysozoa</taxon>
        <taxon>Arthropoda</taxon>
        <taxon>Hexapoda</taxon>
        <taxon>Insecta</taxon>
        <taxon>Pterygota</taxon>
        <taxon>Neoptera</taxon>
        <taxon>Endopterygota</taxon>
        <taxon>Coleoptera</taxon>
        <taxon>Polyphaga</taxon>
        <taxon>Cucujiformia</taxon>
        <taxon>Coccinelloidea</taxon>
        <taxon>Coccinellidae</taxon>
        <taxon>Scymninae</taxon>
        <taxon>Scymnini</taxon>
        <taxon>Cryptolaemus</taxon>
    </lineage>
</organism>
<accession>A0ABD2P025</accession>
<dbReference type="Proteomes" id="UP001516400">
    <property type="component" value="Unassembled WGS sequence"/>
</dbReference>
<sequence>MPNSADDSADRENALVAALQNALSVNRVRGRYTPNYGECRKNSRRATELYAERFPNRDEVPNHYFFRLERQFRRLPVQPHDHFIMDEPTETNVLAMVEIDFTISLIQIVNETGMPKETAQ</sequence>
<proteinExistence type="predicted"/>
<gene>
    <name evidence="1" type="ORF">HHI36_018328</name>
</gene>
<protein>
    <recommendedName>
        <fullName evidence="3">DUF4817 domain-containing protein</fullName>
    </recommendedName>
</protein>
<feature type="non-terminal residue" evidence="1">
    <location>
        <position position="120"/>
    </location>
</feature>
<reference evidence="1 2" key="1">
    <citation type="journal article" date="2021" name="BMC Biol.">
        <title>Horizontally acquired antibacterial genes associated with adaptive radiation of ladybird beetles.</title>
        <authorList>
            <person name="Li H.S."/>
            <person name="Tang X.F."/>
            <person name="Huang Y.H."/>
            <person name="Xu Z.Y."/>
            <person name="Chen M.L."/>
            <person name="Du X.Y."/>
            <person name="Qiu B.Y."/>
            <person name="Chen P.T."/>
            <person name="Zhang W."/>
            <person name="Slipinski A."/>
            <person name="Escalona H.E."/>
            <person name="Waterhouse R.M."/>
            <person name="Zwick A."/>
            <person name="Pang H."/>
        </authorList>
    </citation>
    <scope>NUCLEOTIDE SEQUENCE [LARGE SCALE GENOMIC DNA]</scope>
    <source>
        <strain evidence="1">SYSU2018</strain>
    </source>
</reference>
<evidence type="ECO:0008006" key="3">
    <source>
        <dbReference type="Google" id="ProtNLM"/>
    </source>
</evidence>
<dbReference type="EMBL" id="JABFTP020000165">
    <property type="protein sequence ID" value="KAL3284160.1"/>
    <property type="molecule type" value="Genomic_DNA"/>
</dbReference>
<evidence type="ECO:0000313" key="2">
    <source>
        <dbReference type="Proteomes" id="UP001516400"/>
    </source>
</evidence>
<keyword evidence="2" id="KW-1185">Reference proteome</keyword>
<dbReference type="AlphaFoldDB" id="A0ABD2P025"/>
<evidence type="ECO:0000313" key="1">
    <source>
        <dbReference type="EMBL" id="KAL3284160.1"/>
    </source>
</evidence>